<dbReference type="GO" id="GO:0000287">
    <property type="term" value="F:magnesium ion binding"/>
    <property type="evidence" value="ECO:0007669"/>
    <property type="project" value="InterPro"/>
</dbReference>
<keyword evidence="9" id="KW-0479">Metal-binding</keyword>
<dbReference type="SMART" id="SM00873">
    <property type="entry name" value="B3_4"/>
    <property type="match status" value="1"/>
</dbReference>
<dbReference type="GO" id="GO:0006432">
    <property type="term" value="P:phenylalanyl-tRNA aminoacylation"/>
    <property type="evidence" value="ECO:0007669"/>
    <property type="project" value="InterPro"/>
</dbReference>
<evidence type="ECO:0000256" key="7">
    <source>
        <dbReference type="ARBA" id="ARBA00022490"/>
    </source>
</evidence>
<keyword evidence="10" id="KW-0547">Nucleotide-binding</keyword>
<dbReference type="Gene3D" id="3.30.930.10">
    <property type="entry name" value="Bira Bifunctional Protein, Domain 2"/>
    <property type="match status" value="1"/>
</dbReference>
<dbReference type="GO" id="GO:0003723">
    <property type="term" value="F:RNA binding"/>
    <property type="evidence" value="ECO:0007669"/>
    <property type="project" value="InterPro"/>
</dbReference>
<dbReference type="InterPro" id="IPR020825">
    <property type="entry name" value="Phe-tRNA_synthase-like_B3/B4"/>
</dbReference>
<evidence type="ECO:0000256" key="15">
    <source>
        <dbReference type="ARBA" id="ARBA00033189"/>
    </source>
</evidence>
<dbReference type="InterPro" id="IPR005147">
    <property type="entry name" value="tRNA_synthase_B5-dom"/>
</dbReference>
<evidence type="ECO:0000256" key="3">
    <source>
        <dbReference type="ARBA" id="ARBA00008653"/>
    </source>
</evidence>
<dbReference type="EMBL" id="MGAK01000007">
    <property type="protein sequence ID" value="OGK45085.1"/>
    <property type="molecule type" value="Genomic_DNA"/>
</dbReference>
<keyword evidence="13" id="KW-0648">Protein biosynthesis</keyword>
<keyword evidence="11" id="KW-0067">ATP-binding</keyword>
<evidence type="ECO:0000313" key="19">
    <source>
        <dbReference type="Proteomes" id="UP000179072"/>
    </source>
</evidence>
<evidence type="ECO:0000256" key="4">
    <source>
        <dbReference type="ARBA" id="ARBA00011209"/>
    </source>
</evidence>
<dbReference type="CDD" id="cd00769">
    <property type="entry name" value="PheRS_beta_core"/>
    <property type="match status" value="1"/>
</dbReference>
<evidence type="ECO:0000259" key="17">
    <source>
        <dbReference type="PROSITE" id="PS51483"/>
    </source>
</evidence>
<dbReference type="InterPro" id="IPR045060">
    <property type="entry name" value="Phe-tRNA-ligase_IIc_bsu"/>
</dbReference>
<dbReference type="InterPro" id="IPR005146">
    <property type="entry name" value="B3/B4_tRNA-bd"/>
</dbReference>
<dbReference type="Gene3D" id="3.30.56.10">
    <property type="match status" value="2"/>
</dbReference>
<evidence type="ECO:0000256" key="8">
    <source>
        <dbReference type="ARBA" id="ARBA00022598"/>
    </source>
</evidence>
<dbReference type="PANTHER" id="PTHR10947:SF0">
    <property type="entry name" value="PHENYLALANINE--TRNA LIGASE BETA SUBUNIT"/>
    <property type="match status" value="1"/>
</dbReference>
<dbReference type="InterPro" id="IPR041616">
    <property type="entry name" value="PheRS_beta_core"/>
</dbReference>
<dbReference type="AlphaFoldDB" id="A0A1F7INZ6"/>
<organism evidence="18 19">
    <name type="scientific">Candidatus Roizmanbacteria bacterium RIFCSPLOWO2_01_FULL_38_11</name>
    <dbReference type="NCBI Taxonomy" id="1802060"/>
    <lineage>
        <taxon>Bacteria</taxon>
        <taxon>Candidatus Roizmaniibacteriota</taxon>
    </lineage>
</organism>
<dbReference type="Pfam" id="PF03484">
    <property type="entry name" value="B5"/>
    <property type="match status" value="1"/>
</dbReference>
<evidence type="ECO:0000256" key="12">
    <source>
        <dbReference type="ARBA" id="ARBA00022842"/>
    </source>
</evidence>
<evidence type="ECO:0000256" key="11">
    <source>
        <dbReference type="ARBA" id="ARBA00022840"/>
    </source>
</evidence>
<dbReference type="SMART" id="SM00874">
    <property type="entry name" value="B5"/>
    <property type="match status" value="1"/>
</dbReference>
<sequence>MNIKITYNWLLEHLETNADPYEIQKYLSLCGPSVEKIDKAGDDYVLDIEITSNRVDCASVMGIARECQAILPQFGKKAIIKPVHLPMLNSFNEQNTLPLSIEDPENLINRALGIVLDSLMIGSSPEYIQKRLESCDIRSLNNLIDVTNYIMLEIGHPVHVFDYDRIKTGKLIFRKARKGEKIITLDKKEYVLDEHDVIIDDGTGRIIDLPGIMGTENSVVTERTQRVLLFIENNHAKNIRRTSMKYGIRTEAATINEKHPDSALAETAFIQGIVMLKNLAKGKEASSVIDLNHHKTELKTISVDNRHIASLMGIDIKPEESASILERLEFKVVQKGDALSITVPSFRSKDIAIEEDIIEEVARIYGYHNLPSYIQITGFIEQPPDIAKSQTTELKTKYFLKHQGFNDVFNYSMISAHDIRNFKLKIEDHLKIANPISNEIEYMRTSLIPSLLENIVTNQGRRDQFHFFEIASVYLGRVGELPEEKRVLAIETTDDFYSLKGYVENLMLEFHINPSYVPSQNIPYLLPNIQTIINVEGVKIGALGRISPEIIQNFGIEHDVYICEIDFELFVKHAQTTPTYSAIQPFATIKLDLTFKKVPPETYSSLIEKVRKASNKLIDIEYITSYQDNITIRCYFNDHSRNLTEEEAKQELENIKKAIS</sequence>
<dbReference type="GO" id="GO:0004826">
    <property type="term" value="F:phenylalanine-tRNA ligase activity"/>
    <property type="evidence" value="ECO:0007669"/>
    <property type="project" value="UniProtKB-EC"/>
</dbReference>
<protein>
    <recommendedName>
        <fullName evidence="6">Phenylalanine--tRNA ligase beta subunit</fullName>
        <ecNumber evidence="5">6.1.1.20</ecNumber>
    </recommendedName>
    <alternativeName>
        <fullName evidence="15">Phenylalanyl-tRNA synthetase beta subunit</fullName>
    </alternativeName>
</protein>
<dbReference type="SUPFAM" id="SSF55681">
    <property type="entry name" value="Class II aaRS and biotin synthetases"/>
    <property type="match status" value="1"/>
</dbReference>
<evidence type="ECO:0000256" key="5">
    <source>
        <dbReference type="ARBA" id="ARBA00012814"/>
    </source>
</evidence>
<dbReference type="NCBIfam" id="TIGR00472">
    <property type="entry name" value="pheT_bact"/>
    <property type="match status" value="1"/>
</dbReference>
<name>A0A1F7INZ6_9BACT</name>
<dbReference type="PANTHER" id="PTHR10947">
    <property type="entry name" value="PHENYLALANYL-TRNA SYNTHETASE BETA CHAIN AND LEUCINE-RICH REPEAT-CONTAINING PROTEIN 47"/>
    <property type="match status" value="1"/>
</dbReference>
<dbReference type="GO" id="GO:0005524">
    <property type="term" value="F:ATP binding"/>
    <property type="evidence" value="ECO:0007669"/>
    <property type="project" value="UniProtKB-KW"/>
</dbReference>
<comment type="caution">
    <text evidence="18">The sequence shown here is derived from an EMBL/GenBank/DDBJ whole genome shotgun (WGS) entry which is preliminary data.</text>
</comment>
<evidence type="ECO:0000256" key="9">
    <source>
        <dbReference type="ARBA" id="ARBA00022723"/>
    </source>
</evidence>
<dbReference type="GO" id="GO:0009328">
    <property type="term" value="C:phenylalanine-tRNA ligase complex"/>
    <property type="evidence" value="ECO:0007669"/>
    <property type="project" value="TreeGrafter"/>
</dbReference>
<proteinExistence type="inferred from homology"/>
<dbReference type="SUPFAM" id="SSF56037">
    <property type="entry name" value="PheT/TilS domain"/>
    <property type="match status" value="1"/>
</dbReference>
<keyword evidence="12" id="KW-0460">Magnesium</keyword>
<dbReference type="Pfam" id="PF17759">
    <property type="entry name" value="tRNA_synthFbeta"/>
    <property type="match status" value="1"/>
</dbReference>
<comment type="subcellular location">
    <subcellularLocation>
        <location evidence="2">Cytoplasm</location>
    </subcellularLocation>
</comment>
<dbReference type="EC" id="6.1.1.20" evidence="5"/>
<evidence type="ECO:0000256" key="1">
    <source>
        <dbReference type="ARBA" id="ARBA00001946"/>
    </source>
</evidence>
<evidence type="ECO:0000256" key="10">
    <source>
        <dbReference type="ARBA" id="ARBA00022741"/>
    </source>
</evidence>
<dbReference type="PROSITE" id="PS51483">
    <property type="entry name" value="B5"/>
    <property type="match status" value="1"/>
</dbReference>
<feature type="domain" description="B5" evidence="17">
    <location>
        <begin position="296"/>
        <end position="372"/>
    </location>
</feature>
<dbReference type="InterPro" id="IPR009061">
    <property type="entry name" value="DNA-bd_dom_put_sf"/>
</dbReference>
<gene>
    <name evidence="18" type="ORF">A2957_02200</name>
</gene>
<keyword evidence="14" id="KW-0030">Aminoacyl-tRNA synthetase</keyword>
<keyword evidence="8 18" id="KW-0436">Ligase</keyword>
<dbReference type="SUPFAM" id="SSF46955">
    <property type="entry name" value="Putative DNA-binding domain"/>
    <property type="match status" value="2"/>
</dbReference>
<evidence type="ECO:0000256" key="14">
    <source>
        <dbReference type="ARBA" id="ARBA00023146"/>
    </source>
</evidence>
<evidence type="ECO:0000256" key="2">
    <source>
        <dbReference type="ARBA" id="ARBA00004496"/>
    </source>
</evidence>
<comment type="catalytic activity">
    <reaction evidence="16">
        <text>tRNA(Phe) + L-phenylalanine + ATP = L-phenylalanyl-tRNA(Phe) + AMP + diphosphate + H(+)</text>
        <dbReference type="Rhea" id="RHEA:19413"/>
        <dbReference type="Rhea" id="RHEA-COMP:9668"/>
        <dbReference type="Rhea" id="RHEA-COMP:9699"/>
        <dbReference type="ChEBI" id="CHEBI:15378"/>
        <dbReference type="ChEBI" id="CHEBI:30616"/>
        <dbReference type="ChEBI" id="CHEBI:33019"/>
        <dbReference type="ChEBI" id="CHEBI:58095"/>
        <dbReference type="ChEBI" id="CHEBI:78442"/>
        <dbReference type="ChEBI" id="CHEBI:78531"/>
        <dbReference type="ChEBI" id="CHEBI:456215"/>
        <dbReference type="EC" id="6.1.1.20"/>
    </reaction>
</comment>
<evidence type="ECO:0000313" key="18">
    <source>
        <dbReference type="EMBL" id="OGK45085.1"/>
    </source>
</evidence>
<comment type="similarity">
    <text evidence="3">Belongs to the phenylalanyl-tRNA synthetase beta subunit family. Type 1 subfamily.</text>
</comment>
<evidence type="ECO:0000256" key="6">
    <source>
        <dbReference type="ARBA" id="ARBA00017032"/>
    </source>
</evidence>
<dbReference type="Gene3D" id="3.50.40.10">
    <property type="entry name" value="Phenylalanyl-trna Synthetase, Chain B, domain 3"/>
    <property type="match status" value="1"/>
</dbReference>
<dbReference type="Pfam" id="PF03483">
    <property type="entry name" value="B3_4"/>
    <property type="match status" value="1"/>
</dbReference>
<dbReference type="InterPro" id="IPR004532">
    <property type="entry name" value="Phe-tRNA-ligase_IIc_bsu_bact"/>
</dbReference>
<evidence type="ECO:0000256" key="13">
    <source>
        <dbReference type="ARBA" id="ARBA00022917"/>
    </source>
</evidence>
<dbReference type="FunFam" id="3.30.56.10:FF:000002">
    <property type="entry name" value="Phenylalanine--tRNA ligase beta subunit"/>
    <property type="match status" value="1"/>
</dbReference>
<comment type="cofactor">
    <cofactor evidence="1">
        <name>Mg(2+)</name>
        <dbReference type="ChEBI" id="CHEBI:18420"/>
    </cofactor>
</comment>
<dbReference type="InterPro" id="IPR045864">
    <property type="entry name" value="aa-tRNA-synth_II/BPL/LPL"/>
</dbReference>
<keyword evidence="7" id="KW-0963">Cytoplasm</keyword>
<dbReference type="STRING" id="1802060.A2957_02200"/>
<comment type="subunit">
    <text evidence="4">Tetramer of two alpha and two beta subunits.</text>
</comment>
<accession>A0A1F7INZ6</accession>
<reference evidence="18 19" key="1">
    <citation type="journal article" date="2016" name="Nat. Commun.">
        <title>Thousands of microbial genomes shed light on interconnected biogeochemical processes in an aquifer system.</title>
        <authorList>
            <person name="Anantharaman K."/>
            <person name="Brown C.T."/>
            <person name="Hug L.A."/>
            <person name="Sharon I."/>
            <person name="Castelle C.J."/>
            <person name="Probst A.J."/>
            <person name="Thomas B.C."/>
            <person name="Singh A."/>
            <person name="Wilkins M.J."/>
            <person name="Karaoz U."/>
            <person name="Brodie E.L."/>
            <person name="Williams K.H."/>
            <person name="Hubbard S.S."/>
            <person name="Banfield J.F."/>
        </authorList>
    </citation>
    <scope>NUCLEOTIDE SEQUENCE [LARGE SCALE GENOMIC DNA]</scope>
</reference>
<dbReference type="Proteomes" id="UP000179072">
    <property type="component" value="Unassembled WGS sequence"/>
</dbReference>
<evidence type="ECO:0000256" key="16">
    <source>
        <dbReference type="ARBA" id="ARBA00049255"/>
    </source>
</evidence>